<protein>
    <submittedName>
        <fullName evidence="2">Uncharacterized protein</fullName>
    </submittedName>
</protein>
<feature type="compositionally biased region" description="Polar residues" evidence="1">
    <location>
        <begin position="609"/>
        <end position="625"/>
    </location>
</feature>
<name>A0AAW0ARI8_9AGAR</name>
<accession>A0AAW0ARI8</accession>
<feature type="compositionally biased region" description="Acidic residues" evidence="1">
    <location>
        <begin position="986"/>
        <end position="999"/>
    </location>
</feature>
<feature type="region of interest" description="Disordered" evidence="1">
    <location>
        <begin position="394"/>
        <end position="468"/>
    </location>
</feature>
<evidence type="ECO:0000256" key="1">
    <source>
        <dbReference type="SAM" id="MobiDB-lite"/>
    </source>
</evidence>
<feature type="compositionally biased region" description="Polar residues" evidence="1">
    <location>
        <begin position="394"/>
        <end position="404"/>
    </location>
</feature>
<feature type="region of interest" description="Disordered" evidence="1">
    <location>
        <begin position="1"/>
        <end position="53"/>
    </location>
</feature>
<dbReference type="EMBL" id="JAYKXP010000318">
    <property type="protein sequence ID" value="KAK7015515.1"/>
    <property type="molecule type" value="Genomic_DNA"/>
</dbReference>
<proteinExistence type="predicted"/>
<dbReference type="AlphaFoldDB" id="A0AAW0ARI8"/>
<reference evidence="2 3" key="1">
    <citation type="submission" date="2024-01" db="EMBL/GenBank/DDBJ databases">
        <title>A draft genome for a cacao thread blight-causing isolate of Paramarasmius palmivorus.</title>
        <authorList>
            <person name="Baruah I.K."/>
            <person name="Bukari Y."/>
            <person name="Amoako-Attah I."/>
            <person name="Meinhardt L.W."/>
            <person name="Bailey B.A."/>
            <person name="Cohen S.P."/>
        </authorList>
    </citation>
    <scope>NUCLEOTIDE SEQUENCE [LARGE SCALE GENOMIC DNA]</scope>
    <source>
        <strain evidence="2 3">GH-12</strain>
    </source>
</reference>
<feature type="region of interest" description="Disordered" evidence="1">
    <location>
        <begin position="260"/>
        <end position="282"/>
    </location>
</feature>
<feature type="region of interest" description="Disordered" evidence="1">
    <location>
        <begin position="986"/>
        <end position="1034"/>
    </location>
</feature>
<sequence>MPERQQDELPSVDETPENSATSIATTPAPSADAEDKLQKNDAANQSKIPKSVGRASHFQGDILNYLEDGLARYMAFPARSKEREDFWRTFFPELLALFPLEHLSISLPESPRPPALSAAELNALNAKQRKAYNRALKRSQRSLEERFKDKVKNWFAWRSGGNRRKGSSKGINSVLEAIKGAVQPPKKRKLNHFILTHPKYTAQVVADSKETKPTNRLACRLSAARAIAEKLKLEDVAAYDALVAERDSEHESAMVQFRQLSTPAQKEASDKEVGEEEDVGREEEIQRCQQGFGGVMQELLDRLREATGLSMVLLAGQCVDGKDKFNTITIQSHAKDDRGLDQFDYPKFKDFGKSFHKWLRECYFRKNGGLTLESRHLINQEVDLDLVEQGNTLTNPRAITSANPRTVPPQPSTAPKKSRTPGDQSGKERESSEDDDDDQPAVVGGDDDDYQGQHTKDQGDVASEPIPKQLTVTEIERIMESTPSDEQLKEVMDHGVGVEDEKGILLARESAEFGRLSFDAKRQMNIRWNNWLLKAKFGGVDPWEMLGLKKKTGKSGENSQKRKTDDRAVLPTRRSSRRTTPRNYVERSPSDIEEDDELNVGISAAPSPHVSTLSNAEEDVNINSKAPSPPPPALPTTDDHIPPADSLQPSPSSYVAAATSIQSPNASLEVGMKQDVKARLLRERERFIEPGSSMSTATFTDLLDKLVPRESEIWREWVAHIGVLSELCLERDDDCLSFKGFPEPPSLDWPGDTEPNLDQLVAVAHASTENAPDEDHSGVSEPSDDEDVAVLVAPERSGMKEHHNIEIPGLQTKYHITALGEGYVAVHATLLLYGKHSKAWERLVYEWIDLERVWQSKGFSTKNAAVNGRPVGFRELNKNGRSRKVGLARPSTVSLSNLEATWWTWWTNAQPTWRPKDEEGRVVPGGEGDWSALRLHGKDGLVMFLVALRWWYEMESHEDLFKVGGWWDAVRSVYWTILQLQKDAETANENDAESDDDVEQSLQTTRKRRIVGEEGGGETEHTTRKRTRRNVRGS</sequence>
<feature type="compositionally biased region" description="Basic residues" evidence="1">
    <location>
        <begin position="1023"/>
        <end position="1034"/>
    </location>
</feature>
<feature type="compositionally biased region" description="Acidic residues" evidence="1">
    <location>
        <begin position="431"/>
        <end position="450"/>
    </location>
</feature>
<feature type="compositionally biased region" description="Basic and acidic residues" evidence="1">
    <location>
        <begin position="559"/>
        <end position="568"/>
    </location>
</feature>
<feature type="compositionally biased region" description="Polar residues" evidence="1">
    <location>
        <begin position="647"/>
        <end position="656"/>
    </location>
</feature>
<evidence type="ECO:0000313" key="3">
    <source>
        <dbReference type="Proteomes" id="UP001383192"/>
    </source>
</evidence>
<feature type="compositionally biased region" description="Low complexity" evidence="1">
    <location>
        <begin position="19"/>
        <end position="31"/>
    </location>
</feature>
<feature type="region of interest" description="Disordered" evidence="1">
    <location>
        <begin position="550"/>
        <end position="656"/>
    </location>
</feature>
<comment type="caution">
    <text evidence="2">The sequence shown here is derived from an EMBL/GenBank/DDBJ whole genome shotgun (WGS) entry which is preliminary data.</text>
</comment>
<evidence type="ECO:0000313" key="2">
    <source>
        <dbReference type="EMBL" id="KAK7015515.1"/>
    </source>
</evidence>
<organism evidence="2 3">
    <name type="scientific">Paramarasmius palmivorus</name>
    <dbReference type="NCBI Taxonomy" id="297713"/>
    <lineage>
        <taxon>Eukaryota</taxon>
        <taxon>Fungi</taxon>
        <taxon>Dikarya</taxon>
        <taxon>Basidiomycota</taxon>
        <taxon>Agaricomycotina</taxon>
        <taxon>Agaricomycetes</taxon>
        <taxon>Agaricomycetidae</taxon>
        <taxon>Agaricales</taxon>
        <taxon>Marasmiineae</taxon>
        <taxon>Marasmiaceae</taxon>
        <taxon>Paramarasmius</taxon>
    </lineage>
</organism>
<gene>
    <name evidence="2" type="ORF">VNI00_019113</name>
</gene>
<dbReference type="Proteomes" id="UP001383192">
    <property type="component" value="Unassembled WGS sequence"/>
</dbReference>
<keyword evidence="3" id="KW-1185">Reference proteome</keyword>